<dbReference type="PANTHER" id="PTHR42749:SF1">
    <property type="entry name" value="CELL SHAPE-DETERMINING PROTEIN MREB"/>
    <property type="match status" value="1"/>
</dbReference>
<dbReference type="RefSeq" id="WP_089251395.1">
    <property type="nucleotide sequence ID" value="NZ_FZOW01000020.1"/>
</dbReference>
<organism evidence="5 6">
    <name type="scientific">Rhodococcoides kyotonense</name>
    <dbReference type="NCBI Taxonomy" id="398843"/>
    <lineage>
        <taxon>Bacteria</taxon>
        <taxon>Bacillati</taxon>
        <taxon>Actinomycetota</taxon>
        <taxon>Actinomycetes</taxon>
        <taxon>Mycobacteriales</taxon>
        <taxon>Nocardiaceae</taxon>
        <taxon>Rhodococcoides</taxon>
    </lineage>
</organism>
<keyword evidence="3" id="KW-0143">Chaperone</keyword>
<keyword evidence="2" id="KW-0067">ATP-binding</keyword>
<sequence>MRVGLGVSTGTEVVCAALIVAEDDGSYSVEYRTVSADTQANTDIGDLVSSAVELMSSLAPVEPGHGAHSSERREPDTVAVSYRTPEQASSIRSACAHSNRAIALIPESAAAHAFLAESGLIARYRTVAVVDIGASGTTISILDSHSGTVLATERTETFGGNVVDALVKDLVHGNPVRSRDVRDDLRDERGIGSARYRAVKEHLSTHDSADLDRNDGASAVDRADLDAAILPLVATVGHSTARLAANHELEAVVLIGGGANTPSVRTAFEATLRLPVLAVSEPDAVLAQGAAQVSLSGNAHLYPTVGARSDGQTKSVGRFSGALVGALVVGGIVLAYGVQTLTPSDDSGYSPAGSAVPSEPQTTVDEQVLNTTTRDASSGNSGQQLPATSTRSDASYSQRPTSTTAAVDPSSPGTTSTRTPTLHPAPDLPVIPYPAQPTEPSPPPVTQTPEPSTSPPAESTTEPVTPTPSPEESSESPSDTPSDSPSETPSRSTAVVPAPSIPTTDVDRAPLSPGLEPPPTVWSPPAPSPTTAPSVAPESSTTVQPNPTTTTE</sequence>
<feature type="compositionally biased region" description="Low complexity" evidence="4">
    <location>
        <begin position="409"/>
        <end position="421"/>
    </location>
</feature>
<dbReference type="InterPro" id="IPR043129">
    <property type="entry name" value="ATPase_NBD"/>
</dbReference>
<evidence type="ECO:0000313" key="5">
    <source>
        <dbReference type="EMBL" id="SNT44284.1"/>
    </source>
</evidence>
<evidence type="ECO:0000256" key="3">
    <source>
        <dbReference type="ARBA" id="ARBA00023186"/>
    </source>
</evidence>
<dbReference type="Gene3D" id="3.30.420.40">
    <property type="match status" value="2"/>
</dbReference>
<dbReference type="Gene3D" id="3.90.640.10">
    <property type="entry name" value="Actin, Chain A, domain 4"/>
    <property type="match status" value="1"/>
</dbReference>
<reference evidence="6" key="1">
    <citation type="submission" date="2017-06" db="EMBL/GenBank/DDBJ databases">
        <authorList>
            <person name="Varghese N."/>
            <person name="Submissions S."/>
        </authorList>
    </citation>
    <scope>NUCLEOTIDE SEQUENCE [LARGE SCALE GENOMIC DNA]</scope>
    <source>
        <strain evidence="6">JCM 23211</strain>
    </source>
</reference>
<dbReference type="SUPFAM" id="SSF53067">
    <property type="entry name" value="Actin-like ATPase domain"/>
    <property type="match status" value="1"/>
</dbReference>
<feature type="compositionally biased region" description="Polar residues" evidence="4">
    <location>
        <begin position="373"/>
        <end position="405"/>
    </location>
</feature>
<feature type="compositionally biased region" description="Pro residues" evidence="4">
    <location>
        <begin position="515"/>
        <end position="530"/>
    </location>
</feature>
<evidence type="ECO:0000313" key="6">
    <source>
        <dbReference type="Proteomes" id="UP000198327"/>
    </source>
</evidence>
<feature type="compositionally biased region" description="Low complexity" evidence="4">
    <location>
        <begin position="475"/>
        <end position="490"/>
    </location>
</feature>
<evidence type="ECO:0000256" key="2">
    <source>
        <dbReference type="ARBA" id="ARBA00022840"/>
    </source>
</evidence>
<dbReference type="GO" id="GO:0005524">
    <property type="term" value="F:ATP binding"/>
    <property type="evidence" value="ECO:0007669"/>
    <property type="project" value="UniProtKB-KW"/>
</dbReference>
<dbReference type="AlphaFoldDB" id="A0A239MQ91"/>
<dbReference type="OrthoDB" id="4570957at2"/>
<evidence type="ECO:0000256" key="1">
    <source>
        <dbReference type="ARBA" id="ARBA00022741"/>
    </source>
</evidence>
<keyword evidence="6" id="KW-1185">Reference proteome</keyword>
<accession>A0A239MQ91</accession>
<dbReference type="PANTHER" id="PTHR42749">
    <property type="entry name" value="CELL SHAPE-DETERMINING PROTEIN MREB"/>
    <property type="match status" value="1"/>
</dbReference>
<dbReference type="InterPro" id="IPR013126">
    <property type="entry name" value="Hsp_70_fam"/>
</dbReference>
<dbReference type="GO" id="GO:0140662">
    <property type="term" value="F:ATP-dependent protein folding chaperone"/>
    <property type="evidence" value="ECO:0007669"/>
    <property type="project" value="InterPro"/>
</dbReference>
<dbReference type="EMBL" id="FZOW01000020">
    <property type="protein sequence ID" value="SNT44284.1"/>
    <property type="molecule type" value="Genomic_DNA"/>
</dbReference>
<name>A0A239MQ91_9NOCA</name>
<feature type="compositionally biased region" description="Low complexity" evidence="4">
    <location>
        <begin position="447"/>
        <end position="464"/>
    </location>
</feature>
<keyword evidence="1" id="KW-0547">Nucleotide-binding</keyword>
<protein>
    <submittedName>
        <fullName evidence="5">Hsp70 protein</fullName>
    </submittedName>
</protein>
<feature type="compositionally biased region" description="Low complexity" evidence="4">
    <location>
        <begin position="531"/>
        <end position="552"/>
    </location>
</feature>
<dbReference type="Pfam" id="PF00012">
    <property type="entry name" value="HSP70"/>
    <property type="match status" value="1"/>
</dbReference>
<evidence type="ECO:0000256" key="4">
    <source>
        <dbReference type="SAM" id="MobiDB-lite"/>
    </source>
</evidence>
<feature type="region of interest" description="Disordered" evidence="4">
    <location>
        <begin position="373"/>
        <end position="552"/>
    </location>
</feature>
<proteinExistence type="predicted"/>
<feature type="compositionally biased region" description="Pro residues" evidence="4">
    <location>
        <begin position="426"/>
        <end position="446"/>
    </location>
</feature>
<gene>
    <name evidence="5" type="ORF">SAMN05421642_12034</name>
</gene>
<dbReference type="Proteomes" id="UP000198327">
    <property type="component" value="Unassembled WGS sequence"/>
</dbReference>